<reference evidence="3" key="2">
    <citation type="submission" date="2021-09" db="EMBL/GenBank/DDBJ databases">
        <authorList>
            <person name="Jia N."/>
            <person name="Wang J."/>
            <person name="Shi W."/>
            <person name="Du L."/>
            <person name="Sun Y."/>
            <person name="Zhan W."/>
            <person name="Jiang J."/>
            <person name="Wang Q."/>
            <person name="Zhang B."/>
            <person name="Ji P."/>
            <person name="Sakyi L.B."/>
            <person name="Cui X."/>
            <person name="Yuan T."/>
            <person name="Jiang B."/>
            <person name="Yang W."/>
            <person name="Lam T.T.-Y."/>
            <person name="Chang Q."/>
            <person name="Ding S."/>
            <person name="Wang X."/>
            <person name="Zhu J."/>
            <person name="Ruan X."/>
            <person name="Zhao L."/>
            <person name="Wei J."/>
            <person name="Que T."/>
            <person name="Du C."/>
            <person name="Cheng J."/>
            <person name="Dai P."/>
            <person name="Han X."/>
            <person name="Huang E."/>
            <person name="Gao Y."/>
            <person name="Liu J."/>
            <person name="Shao H."/>
            <person name="Ye R."/>
            <person name="Li L."/>
            <person name="Wei W."/>
            <person name="Wang X."/>
            <person name="Wang C."/>
            <person name="Huo Q."/>
            <person name="Li W."/>
            <person name="Guo W."/>
            <person name="Chen H."/>
            <person name="Chen S."/>
            <person name="Zhou L."/>
            <person name="Zhou L."/>
            <person name="Ni X."/>
            <person name="Tian J."/>
            <person name="Zhou Y."/>
            <person name="Sheng Y."/>
            <person name="Liu T."/>
            <person name="Pan Y."/>
            <person name="Xia L."/>
            <person name="Li J."/>
            <person name="Zhao F."/>
            <person name="Cao W."/>
        </authorList>
    </citation>
    <scope>NUCLEOTIDE SEQUENCE</scope>
    <source>
        <strain evidence="3">Rmic-2018</strain>
        <tissue evidence="3">Larvae</tissue>
    </source>
</reference>
<gene>
    <name evidence="3" type="ORF">HPB51_017914</name>
</gene>
<organism evidence="3 4">
    <name type="scientific">Rhipicephalus microplus</name>
    <name type="common">Cattle tick</name>
    <name type="synonym">Boophilus microplus</name>
    <dbReference type="NCBI Taxonomy" id="6941"/>
    <lineage>
        <taxon>Eukaryota</taxon>
        <taxon>Metazoa</taxon>
        <taxon>Ecdysozoa</taxon>
        <taxon>Arthropoda</taxon>
        <taxon>Chelicerata</taxon>
        <taxon>Arachnida</taxon>
        <taxon>Acari</taxon>
        <taxon>Parasitiformes</taxon>
        <taxon>Ixodida</taxon>
        <taxon>Ixodoidea</taxon>
        <taxon>Ixodidae</taxon>
        <taxon>Rhipicephalinae</taxon>
        <taxon>Rhipicephalus</taxon>
        <taxon>Boophilus</taxon>
    </lineage>
</organism>
<dbReference type="VEuPathDB" id="VectorBase:LOC119159443"/>
<dbReference type="SUPFAM" id="SSF56801">
    <property type="entry name" value="Acetyl-CoA synthetase-like"/>
    <property type="match status" value="1"/>
</dbReference>
<feature type="domain" description="AMP-binding enzyme C-terminal" evidence="2">
    <location>
        <begin position="46"/>
        <end position="124"/>
    </location>
</feature>
<dbReference type="EMBL" id="JABSTU010000001">
    <property type="protein sequence ID" value="KAH8041792.1"/>
    <property type="molecule type" value="Genomic_DNA"/>
</dbReference>
<accession>A0A9J6F809</accession>
<dbReference type="Proteomes" id="UP000821866">
    <property type="component" value="Chromosome 1"/>
</dbReference>
<name>A0A9J6F809_RHIMP</name>
<proteinExistence type="predicted"/>
<reference evidence="3" key="1">
    <citation type="journal article" date="2020" name="Cell">
        <title>Large-Scale Comparative Analyses of Tick Genomes Elucidate Their Genetic Diversity and Vector Capacities.</title>
        <authorList>
            <consortium name="Tick Genome and Microbiome Consortium (TIGMIC)"/>
            <person name="Jia N."/>
            <person name="Wang J."/>
            <person name="Shi W."/>
            <person name="Du L."/>
            <person name="Sun Y."/>
            <person name="Zhan W."/>
            <person name="Jiang J.F."/>
            <person name="Wang Q."/>
            <person name="Zhang B."/>
            <person name="Ji P."/>
            <person name="Bell-Sakyi L."/>
            <person name="Cui X.M."/>
            <person name="Yuan T.T."/>
            <person name="Jiang B.G."/>
            <person name="Yang W.F."/>
            <person name="Lam T.T."/>
            <person name="Chang Q.C."/>
            <person name="Ding S.J."/>
            <person name="Wang X.J."/>
            <person name="Zhu J.G."/>
            <person name="Ruan X.D."/>
            <person name="Zhao L."/>
            <person name="Wei J.T."/>
            <person name="Ye R.Z."/>
            <person name="Que T.C."/>
            <person name="Du C.H."/>
            <person name="Zhou Y.H."/>
            <person name="Cheng J.X."/>
            <person name="Dai P.F."/>
            <person name="Guo W.B."/>
            <person name="Han X.H."/>
            <person name="Huang E.J."/>
            <person name="Li L.F."/>
            <person name="Wei W."/>
            <person name="Gao Y.C."/>
            <person name="Liu J.Z."/>
            <person name="Shao H.Z."/>
            <person name="Wang X."/>
            <person name="Wang C.C."/>
            <person name="Yang T.C."/>
            <person name="Huo Q.B."/>
            <person name="Li W."/>
            <person name="Chen H.Y."/>
            <person name="Chen S.E."/>
            <person name="Zhou L.G."/>
            <person name="Ni X.B."/>
            <person name="Tian J.H."/>
            <person name="Sheng Y."/>
            <person name="Liu T."/>
            <person name="Pan Y.S."/>
            <person name="Xia L.Y."/>
            <person name="Li J."/>
            <person name="Zhao F."/>
            <person name="Cao W.C."/>
        </authorList>
    </citation>
    <scope>NUCLEOTIDE SEQUENCE</scope>
    <source>
        <strain evidence="3">Rmic-2018</strain>
    </source>
</reference>
<keyword evidence="4" id="KW-1185">Reference proteome</keyword>
<dbReference type="PANTHER" id="PTHR43352">
    <property type="entry name" value="ACETYL-COA SYNTHETASE"/>
    <property type="match status" value="1"/>
</dbReference>
<dbReference type="AlphaFoldDB" id="A0A9J6F809"/>
<dbReference type="PANTHER" id="PTHR43352:SF1">
    <property type="entry name" value="ANTHRANILATE--COA LIGASE"/>
    <property type="match status" value="1"/>
</dbReference>
<evidence type="ECO:0000313" key="3">
    <source>
        <dbReference type="EMBL" id="KAH8041792.1"/>
    </source>
</evidence>
<keyword evidence="1" id="KW-0436">Ligase</keyword>
<dbReference type="Gene3D" id="3.30.300.30">
    <property type="match status" value="1"/>
</dbReference>
<dbReference type="GO" id="GO:0016878">
    <property type="term" value="F:acid-thiol ligase activity"/>
    <property type="evidence" value="ECO:0007669"/>
    <property type="project" value="TreeGrafter"/>
</dbReference>
<dbReference type="GO" id="GO:0044550">
    <property type="term" value="P:secondary metabolite biosynthetic process"/>
    <property type="evidence" value="ECO:0007669"/>
    <property type="project" value="TreeGrafter"/>
</dbReference>
<evidence type="ECO:0000256" key="1">
    <source>
        <dbReference type="ARBA" id="ARBA00022598"/>
    </source>
</evidence>
<comment type="caution">
    <text evidence="3">The sequence shown here is derived from an EMBL/GenBank/DDBJ whole genome shotgun (WGS) entry which is preliminary data.</text>
</comment>
<dbReference type="InterPro" id="IPR045851">
    <property type="entry name" value="AMP-bd_C_sf"/>
</dbReference>
<protein>
    <recommendedName>
        <fullName evidence="2">AMP-binding enzyme C-terminal domain-containing protein</fullName>
    </recommendedName>
</protein>
<dbReference type="InterPro" id="IPR025110">
    <property type="entry name" value="AMP-bd_C"/>
</dbReference>
<sequence length="153" mass="16876">MAVIIIISRLIAGDLGYYDHDGRLFLCGRLKTMMVCQRRKVSPVNIEHCLIEHPAVEEAAVVGVSAPDGDQFPAAVVVAKRGHNRDQQLADELKRHVAERNNSSMHLHGGVYFIDALPKNTLGKARSALILELVGMLRRMDSADETVCGDLIY</sequence>
<evidence type="ECO:0000313" key="4">
    <source>
        <dbReference type="Proteomes" id="UP000821866"/>
    </source>
</evidence>
<dbReference type="Pfam" id="PF13193">
    <property type="entry name" value="AMP-binding_C"/>
    <property type="match status" value="1"/>
</dbReference>
<evidence type="ECO:0000259" key="2">
    <source>
        <dbReference type="Pfam" id="PF13193"/>
    </source>
</evidence>